<keyword evidence="2" id="KW-0732">Signal</keyword>
<dbReference type="Pfam" id="PF16009">
    <property type="entry name" value="DUF4779"/>
    <property type="match status" value="1"/>
</dbReference>
<feature type="chain" id="PRO_5045118859" evidence="2">
    <location>
        <begin position="21"/>
        <end position="788"/>
    </location>
</feature>
<organism evidence="3 4">
    <name type="scientific">Nicrophorus vespilloides</name>
    <name type="common">Boreal carrion beetle</name>
    <dbReference type="NCBI Taxonomy" id="110193"/>
    <lineage>
        <taxon>Eukaryota</taxon>
        <taxon>Metazoa</taxon>
        <taxon>Ecdysozoa</taxon>
        <taxon>Arthropoda</taxon>
        <taxon>Hexapoda</taxon>
        <taxon>Insecta</taxon>
        <taxon>Pterygota</taxon>
        <taxon>Neoptera</taxon>
        <taxon>Endopterygota</taxon>
        <taxon>Coleoptera</taxon>
        <taxon>Polyphaga</taxon>
        <taxon>Staphyliniformia</taxon>
        <taxon>Silphidae</taxon>
        <taxon>Nicrophorinae</taxon>
        <taxon>Nicrophorus</taxon>
    </lineage>
</organism>
<dbReference type="RefSeq" id="XP_017784599.1">
    <property type="nucleotide sequence ID" value="XM_017929110.1"/>
</dbReference>
<feature type="compositionally biased region" description="Basic and acidic residues" evidence="1">
    <location>
        <begin position="109"/>
        <end position="138"/>
    </location>
</feature>
<feature type="region of interest" description="Disordered" evidence="1">
    <location>
        <begin position="45"/>
        <end position="70"/>
    </location>
</feature>
<reference evidence="4" key="1">
    <citation type="submission" date="2025-08" db="UniProtKB">
        <authorList>
            <consortium name="RefSeq"/>
        </authorList>
    </citation>
    <scope>IDENTIFICATION</scope>
    <source>
        <tissue evidence="4">Whole Larva</tissue>
    </source>
</reference>
<feature type="region of interest" description="Disordered" evidence="1">
    <location>
        <begin position="272"/>
        <end position="490"/>
    </location>
</feature>
<dbReference type="InterPro" id="IPR031959">
    <property type="entry name" value="DUF4779"/>
</dbReference>
<protein>
    <submittedName>
        <fullName evidence="4">Aspartic and glutamic acid-rich protein-like</fullName>
    </submittedName>
</protein>
<sequence length="788" mass="91488">MLLPVSIFVFNLCCCLLVSGGPVGSGKTLQRPIAFSYIGEEPVDTKVQTKRNSEQKLEHPRKPKRSEPQSFLIHINDDALEENVENYEDKFSPVKTTRLLRTGGRGSKKFGDLNEERRKSHVNPKEEEDKQYLESERRESIVKHLKDYEIKQPKVEEKPLKEKSENKDKSLKDYYEKPAVYYVQQKPSDEVHFEKSIQQEITPEINVNYYKNLKNKKDSYGKPVQYDEGDSEVKLDYLHKDKTDSYGKPLRVNISEDKAINNDYEDFKKKLDSYEVQGGDDVTKDELEKGDDKPKFGENSYKEVENYKENKDPYRNSKDNQSNEEIEYKPENRIKSKDYYKEKNKDDLDKSNLKENKYPYSENNRPSKDTEDKFEKRVENDEDDSDTTTSEESEESVDAKVDSGIKDLDYRNNDKTTEDSEDDKSSSEEIEEIPVKKEYYVNDSYEKQAVNFDDDKSEESGESVDANIKEIKNSKPAYYKDDDEDKSEEIEKPRYYIKDIVVDKNPKGKEEIKDLKQNVKEEIKDSNENEGKDSSYYEEVVDADAKEQTVGELKAAASKGVQEKKNKDVKFEKGGGKEHDTKHAGFLKETGEKGYKVEGKNYKKDSGHHDKVGDEGSFKVGGKKNEKDEHNDGYYGEKHKGDKGKKGAKYDEDGKHNKGHSTKGTHNVHKKDEYEKMEEFYDEYHEEDGKEKAGGSFEDGDHKKGDKYKKSKFHGDHHHDDYGKMKHHHRGKSYSEDKGHKTGAGHDKHHDHVDEQKKMKFVEAKKKWSFKHGPDGTYKVVEEQDKKE</sequence>
<feature type="compositionally biased region" description="Basic and acidic residues" evidence="1">
    <location>
        <begin position="589"/>
        <end position="656"/>
    </location>
</feature>
<feature type="compositionally biased region" description="Basic and acidic residues" evidence="1">
    <location>
        <begin position="561"/>
        <end position="583"/>
    </location>
</feature>
<feature type="compositionally biased region" description="Basic and acidic residues" evidence="1">
    <location>
        <begin position="365"/>
        <end position="379"/>
    </location>
</feature>
<feature type="compositionally biased region" description="Basic and acidic residues" evidence="1">
    <location>
        <begin position="670"/>
        <end position="704"/>
    </location>
</feature>
<evidence type="ECO:0000313" key="4">
    <source>
        <dbReference type="RefSeq" id="XP_017784599.1"/>
    </source>
</evidence>
<feature type="compositionally biased region" description="Basic and acidic residues" evidence="1">
    <location>
        <begin position="713"/>
        <end position="724"/>
    </location>
</feature>
<dbReference type="Proteomes" id="UP000695000">
    <property type="component" value="Unplaced"/>
</dbReference>
<evidence type="ECO:0000313" key="3">
    <source>
        <dbReference type="Proteomes" id="UP000695000"/>
    </source>
</evidence>
<feature type="region of interest" description="Disordered" evidence="1">
    <location>
        <begin position="556"/>
        <end position="760"/>
    </location>
</feature>
<dbReference type="GeneID" id="108568176"/>
<feature type="compositionally biased region" description="Basic and acidic residues" evidence="1">
    <location>
        <begin position="397"/>
        <end position="446"/>
    </location>
</feature>
<gene>
    <name evidence="4" type="primary">LOC108568176</name>
</gene>
<feature type="compositionally biased region" description="Basic and acidic residues" evidence="1">
    <location>
        <begin position="326"/>
        <end position="357"/>
    </location>
</feature>
<evidence type="ECO:0000256" key="1">
    <source>
        <dbReference type="SAM" id="MobiDB-lite"/>
    </source>
</evidence>
<accession>A0ABM1NCP9</accession>
<feature type="compositionally biased region" description="Acidic residues" evidence="1">
    <location>
        <begin position="380"/>
        <end position="396"/>
    </location>
</feature>
<keyword evidence="3" id="KW-1185">Reference proteome</keyword>
<proteinExistence type="predicted"/>
<feature type="region of interest" description="Disordered" evidence="1">
    <location>
        <begin position="102"/>
        <end position="138"/>
    </location>
</feature>
<feature type="signal peptide" evidence="2">
    <location>
        <begin position="1"/>
        <end position="20"/>
    </location>
</feature>
<feature type="compositionally biased region" description="Basic and acidic residues" evidence="1">
    <location>
        <begin position="733"/>
        <end position="760"/>
    </location>
</feature>
<name>A0ABM1NCP9_NICVS</name>
<feature type="compositionally biased region" description="Basic and acidic residues" evidence="1">
    <location>
        <begin position="51"/>
        <end position="60"/>
    </location>
</feature>
<feature type="compositionally biased region" description="Basic residues" evidence="1">
    <location>
        <begin position="657"/>
        <end position="669"/>
    </location>
</feature>
<evidence type="ECO:0000256" key="2">
    <source>
        <dbReference type="SAM" id="SignalP"/>
    </source>
</evidence>
<feature type="compositionally biased region" description="Basic and acidic residues" evidence="1">
    <location>
        <begin position="281"/>
        <end position="318"/>
    </location>
</feature>